<dbReference type="PANTHER" id="PTHR33406:SF6">
    <property type="entry name" value="MEMBRANE PROTEIN YDGH-RELATED"/>
    <property type="match status" value="1"/>
</dbReference>
<dbReference type="OrthoDB" id="9803781at2"/>
<dbReference type="InterPro" id="IPR050545">
    <property type="entry name" value="Mycobact_MmpL"/>
</dbReference>
<dbReference type="InterPro" id="IPR004869">
    <property type="entry name" value="MMPL_dom"/>
</dbReference>
<dbReference type="Gene3D" id="1.20.1640.10">
    <property type="entry name" value="Multidrug efflux transporter AcrB transmembrane domain"/>
    <property type="match status" value="2"/>
</dbReference>
<evidence type="ECO:0000313" key="9">
    <source>
        <dbReference type="EMBL" id="GAD77397.1"/>
    </source>
</evidence>
<dbReference type="Pfam" id="PF03176">
    <property type="entry name" value="MMPL"/>
    <property type="match status" value="2"/>
</dbReference>
<comment type="caution">
    <text evidence="9">The sequence shown here is derived from an EMBL/GenBank/DDBJ whole genome shotgun (WGS) entry which is preliminary data.</text>
</comment>
<dbReference type="EMBL" id="BATL01000073">
    <property type="protein sequence ID" value="GAD77397.1"/>
    <property type="molecule type" value="Genomic_DNA"/>
</dbReference>
<keyword evidence="10" id="KW-1185">Reference proteome</keyword>
<keyword evidence="4 7" id="KW-0812">Transmembrane</keyword>
<feature type="transmembrane region" description="Helical" evidence="7">
    <location>
        <begin position="732"/>
        <end position="756"/>
    </location>
</feature>
<feature type="transmembrane region" description="Helical" evidence="7">
    <location>
        <begin position="321"/>
        <end position="338"/>
    </location>
</feature>
<comment type="similarity">
    <text evidence="2">Belongs to the resistance-nodulation-cell division (RND) (TC 2.A.6) family. MmpL subfamily.</text>
</comment>
<feature type="transmembrane region" description="Helical" evidence="7">
    <location>
        <begin position="606"/>
        <end position="625"/>
    </location>
</feature>
<organism evidence="9 10">
    <name type="scientific">Vibrio azureus NBRC 104587</name>
    <dbReference type="NCBI Taxonomy" id="1219077"/>
    <lineage>
        <taxon>Bacteria</taxon>
        <taxon>Pseudomonadati</taxon>
        <taxon>Pseudomonadota</taxon>
        <taxon>Gammaproteobacteria</taxon>
        <taxon>Vibrionales</taxon>
        <taxon>Vibrionaceae</taxon>
        <taxon>Vibrio</taxon>
    </lineage>
</organism>
<feature type="transmembrane region" description="Helical" evidence="7">
    <location>
        <begin position="12"/>
        <end position="32"/>
    </location>
</feature>
<dbReference type="AlphaFoldDB" id="U3AVZ1"/>
<name>U3AVZ1_9VIBR</name>
<feature type="domain" description="SSD" evidence="8">
    <location>
        <begin position="255"/>
        <end position="367"/>
    </location>
</feature>
<feature type="transmembrane region" description="Helical" evidence="7">
    <location>
        <begin position="350"/>
        <end position="373"/>
    </location>
</feature>
<feature type="transmembrane region" description="Helical" evidence="7">
    <location>
        <begin position="280"/>
        <end position="300"/>
    </location>
</feature>
<evidence type="ECO:0000313" key="10">
    <source>
        <dbReference type="Proteomes" id="UP000016567"/>
    </source>
</evidence>
<dbReference type="SUPFAM" id="SSF82866">
    <property type="entry name" value="Multidrug efflux transporter AcrB transmembrane domain"/>
    <property type="match status" value="2"/>
</dbReference>
<evidence type="ECO:0000256" key="4">
    <source>
        <dbReference type="ARBA" id="ARBA00022692"/>
    </source>
</evidence>
<dbReference type="GO" id="GO:0005886">
    <property type="term" value="C:plasma membrane"/>
    <property type="evidence" value="ECO:0007669"/>
    <property type="project" value="UniProtKB-SubCell"/>
</dbReference>
<evidence type="ECO:0000256" key="7">
    <source>
        <dbReference type="SAM" id="Phobius"/>
    </source>
</evidence>
<feature type="transmembrane region" description="Helical" evidence="7">
    <location>
        <begin position="658"/>
        <end position="679"/>
    </location>
</feature>
<evidence type="ECO:0000256" key="3">
    <source>
        <dbReference type="ARBA" id="ARBA00022475"/>
    </source>
</evidence>
<proteinExistence type="inferred from homology"/>
<evidence type="ECO:0000256" key="5">
    <source>
        <dbReference type="ARBA" id="ARBA00022989"/>
    </source>
</evidence>
<reference evidence="9 10" key="1">
    <citation type="submission" date="2013-09" db="EMBL/GenBank/DDBJ databases">
        <title>Whole genome shotgun sequence of Vibrio azureus NBRC 104587.</title>
        <authorList>
            <person name="Isaki S."/>
            <person name="Hosoyama A."/>
            <person name="Numata M."/>
            <person name="Hashimoto M."/>
            <person name="Hosoyama Y."/>
            <person name="Tsuchikane K."/>
            <person name="Noguchi M."/>
            <person name="Hirakata S."/>
            <person name="Ichikawa N."/>
            <person name="Ohji S."/>
            <person name="Yamazoe A."/>
            <person name="Fujita N."/>
        </authorList>
    </citation>
    <scope>NUCLEOTIDE SEQUENCE [LARGE SCALE GENOMIC DNA]</scope>
    <source>
        <strain evidence="9 10">NBRC 104587</strain>
    </source>
</reference>
<protein>
    <recommendedName>
        <fullName evidence="8">SSD domain-containing protein</fullName>
    </recommendedName>
</protein>
<feature type="transmembrane region" description="Helical" evidence="7">
    <location>
        <begin position="255"/>
        <end position="274"/>
    </location>
</feature>
<keyword evidence="5 7" id="KW-1133">Transmembrane helix</keyword>
<feature type="domain" description="SSD" evidence="8">
    <location>
        <begin position="630"/>
        <end position="756"/>
    </location>
</feature>
<feature type="transmembrane region" description="Helical" evidence="7">
    <location>
        <begin position="226"/>
        <end position="243"/>
    </location>
</feature>
<dbReference type="Proteomes" id="UP000016567">
    <property type="component" value="Unassembled WGS sequence"/>
</dbReference>
<comment type="subcellular location">
    <subcellularLocation>
        <location evidence="1">Cell membrane</location>
        <topology evidence="1">Multi-pass membrane protein</topology>
    </subcellularLocation>
</comment>
<evidence type="ECO:0000259" key="8">
    <source>
        <dbReference type="PROSITE" id="PS50156"/>
    </source>
</evidence>
<dbReference type="RefSeq" id="WP_021711136.1">
    <property type="nucleotide sequence ID" value="NZ_BAOB01000101.1"/>
</dbReference>
<dbReference type="STRING" id="1219077.VAZ01S_073_00300"/>
<sequence>MNNGLDWLTRKSSVGPIAALCVMLVLLGISGLTRLDMESDYRIFFEESNPELLTYERFQSQYQSSENVLLVLVPRSPQGHVLSEQGWQLQQWLTAQSWQLPFVTRVDSLPDYPRTQVDGDDLFVEELLSPSQKVTEVNLKQINQYATSEIQLLNQLIDQKGQFAGLNLTVRFLGVDTKGETQQLAAAVREMIALAEETWPDFEIYSSGMVMLNNAFFEAAQGDFKTLIPIMLLGISVIASLLLRSWLALACLNGVMLLSIAAALGTSAYLGMALSAPTVSVPIILATIVIASGVHLFSALNSAAGNTVERLKYALNKTVKPITLTNMTTILGFLSMNFSESPPFRDLGNMVAIGVFACWLLTLTLVPFIWLCFSKQNTQVRSQPVIPGLDGLSRVVYRTRRRILMVGLPLCLVVSGYALNNVPNDNFVEYFDESVQFRQQTDFINQNLTGIYSLEFSAETQQSNGVLQPKLLLVLDDFTQWLRKQPEVTSAVSITEVLKDINQNMHAGDDAFYRLPTSQEEAAQYFLLYEMSLPSGHSLSDRVNMNKSSARITARLTNLDSIGMKRFEQRALEYWHGAAQGLEVKLLHSSPTLMFSHIGVTNTNSLILGALVALVMVSILLAIAFRSVPLGLFSMIPNLLPVTLAFGIWGMLVGEVSMGLAGVSSMVIGIVVDDTVHFLHHYRHHRQRYDVEEAIRRTISIVGPAMIVSSLVLIAGFMTLTLSSFEKNAAMGLLTSITIGLAVLADLILLPAMLAVTDKYWHKKPVTDEKIQGVGYES</sequence>
<feature type="transmembrane region" description="Helical" evidence="7">
    <location>
        <begin position="632"/>
        <end position="652"/>
    </location>
</feature>
<feature type="transmembrane region" description="Helical" evidence="7">
    <location>
        <begin position="699"/>
        <end position="720"/>
    </location>
</feature>
<gene>
    <name evidence="9" type="ORF">VAZ01S_073_00300</name>
</gene>
<feature type="transmembrane region" description="Helical" evidence="7">
    <location>
        <begin position="403"/>
        <end position="419"/>
    </location>
</feature>
<accession>U3AVZ1</accession>
<dbReference type="eggNOG" id="COG1033">
    <property type="taxonomic scope" value="Bacteria"/>
</dbReference>
<evidence type="ECO:0000256" key="6">
    <source>
        <dbReference type="ARBA" id="ARBA00023136"/>
    </source>
</evidence>
<dbReference type="InterPro" id="IPR000731">
    <property type="entry name" value="SSD"/>
</dbReference>
<evidence type="ECO:0000256" key="1">
    <source>
        <dbReference type="ARBA" id="ARBA00004651"/>
    </source>
</evidence>
<dbReference type="PROSITE" id="PS50156">
    <property type="entry name" value="SSD"/>
    <property type="match status" value="2"/>
</dbReference>
<keyword evidence="6 7" id="KW-0472">Membrane</keyword>
<dbReference type="PANTHER" id="PTHR33406">
    <property type="entry name" value="MEMBRANE PROTEIN MJ1562-RELATED"/>
    <property type="match status" value="1"/>
</dbReference>
<keyword evidence="3" id="KW-1003">Cell membrane</keyword>
<evidence type="ECO:0000256" key="2">
    <source>
        <dbReference type="ARBA" id="ARBA00010157"/>
    </source>
</evidence>